<organism evidence="2 3">
    <name type="scientific">Methanosarcina barkeri 3</name>
    <dbReference type="NCBI Taxonomy" id="1434107"/>
    <lineage>
        <taxon>Archaea</taxon>
        <taxon>Methanobacteriati</taxon>
        <taxon>Methanobacteriota</taxon>
        <taxon>Stenosarchaea group</taxon>
        <taxon>Methanomicrobia</taxon>
        <taxon>Methanosarcinales</taxon>
        <taxon>Methanosarcinaceae</taxon>
        <taxon>Methanosarcina</taxon>
    </lineage>
</organism>
<dbReference type="GeneID" id="24787731"/>
<dbReference type="HOGENOM" id="CLU_084115_2_0_2"/>
<reference evidence="2" key="1">
    <citation type="submission" date="2014-07" db="EMBL/GenBank/DDBJ databases">
        <title>Methanogenic archaea and the global carbon cycle.</title>
        <authorList>
            <person name="Henriksen J.R."/>
            <person name="Luke J."/>
            <person name="Reinhart S."/>
            <person name="Benedict M.N."/>
            <person name="Youngblut N.D."/>
            <person name="Metcalf M.E."/>
            <person name="Whitaker R.J."/>
            <person name="Metcalf W.W."/>
        </authorList>
    </citation>
    <scope>NUCLEOTIDE SEQUENCE [LARGE SCALE GENOMIC DNA]</scope>
    <source>
        <strain evidence="2">3</strain>
    </source>
</reference>
<accession>A0A0E3SF28</accession>
<dbReference type="InterPro" id="IPR028096">
    <property type="entry name" value="EfeO_Cupredoxin"/>
</dbReference>
<keyword evidence="3" id="KW-1185">Reference proteome</keyword>
<dbReference type="PANTHER" id="PTHR36507">
    <property type="entry name" value="BLL1555 PROTEIN"/>
    <property type="match status" value="1"/>
</dbReference>
<dbReference type="Gene3D" id="2.60.40.420">
    <property type="entry name" value="Cupredoxins - blue copper proteins"/>
    <property type="match status" value="1"/>
</dbReference>
<dbReference type="SUPFAM" id="SSF49503">
    <property type="entry name" value="Cupredoxins"/>
    <property type="match status" value="1"/>
</dbReference>
<dbReference type="InterPro" id="IPR008972">
    <property type="entry name" value="Cupredoxin"/>
</dbReference>
<dbReference type="Pfam" id="PF13473">
    <property type="entry name" value="Cupredoxin_1"/>
    <property type="match status" value="1"/>
</dbReference>
<evidence type="ECO:0000313" key="3">
    <source>
        <dbReference type="Proteomes" id="UP000033066"/>
    </source>
</evidence>
<protein>
    <recommendedName>
        <fullName evidence="1">EfeO-type cupredoxin-like domain-containing protein</fullName>
    </recommendedName>
</protein>
<dbReference type="KEGG" id="mbak:MSBR3_0281"/>
<dbReference type="AlphaFoldDB" id="A0A0E3SF28"/>
<dbReference type="EMBL" id="CP009517">
    <property type="protein sequence ID" value="AKB80859.1"/>
    <property type="molecule type" value="Genomic_DNA"/>
</dbReference>
<feature type="domain" description="EfeO-type cupredoxin-like" evidence="1">
    <location>
        <begin position="49"/>
        <end position="130"/>
    </location>
</feature>
<dbReference type="InterPro" id="IPR035668">
    <property type="entry name" value="Amicyanin"/>
</dbReference>
<sequence>MRKELAVFIVLLGIFLATGCAGNEPATPEVTPVETPVAPVSDVTPQPVDEGKIVEVDILNSSFNPQSVEILTGDTVRWTNKDSIAHTVTGPTFDSEVLENGDTYEFLFTDAGTYNYKCSIHPSMKGTVVVTEKE</sequence>
<dbReference type="InterPro" id="IPR052721">
    <property type="entry name" value="ET_Amicyanin"/>
</dbReference>
<dbReference type="Proteomes" id="UP000033066">
    <property type="component" value="Chromosome"/>
</dbReference>
<proteinExistence type="predicted"/>
<dbReference type="RefSeq" id="WP_048105977.1">
    <property type="nucleotide sequence ID" value="NZ_CP009517.1"/>
</dbReference>
<dbReference type="OrthoDB" id="11836at2157"/>
<name>A0A0E3SF28_METBA</name>
<dbReference type="PANTHER" id="PTHR36507:SF1">
    <property type="entry name" value="BLL1555 PROTEIN"/>
    <property type="match status" value="1"/>
</dbReference>
<dbReference type="PATRIC" id="fig|1434107.4.peg.376"/>
<gene>
    <name evidence="2" type="ORF">MSBR3_0281</name>
</gene>
<evidence type="ECO:0000259" key="1">
    <source>
        <dbReference type="Pfam" id="PF13473"/>
    </source>
</evidence>
<dbReference type="CDD" id="cd13921">
    <property type="entry name" value="Amicyanin"/>
    <property type="match status" value="1"/>
</dbReference>
<dbReference type="STRING" id="1434107.MSBR3_0281"/>
<dbReference type="PROSITE" id="PS51257">
    <property type="entry name" value="PROKAR_LIPOPROTEIN"/>
    <property type="match status" value="1"/>
</dbReference>
<evidence type="ECO:0000313" key="2">
    <source>
        <dbReference type="EMBL" id="AKB80859.1"/>
    </source>
</evidence>